<evidence type="ECO:0000256" key="3">
    <source>
        <dbReference type="PIRSR" id="PIRSR603782-1"/>
    </source>
</evidence>
<reference evidence="7 8" key="1">
    <citation type="submission" date="2019-12" db="EMBL/GenBank/DDBJ databases">
        <title>Genomic-based taxomic classification of the family Erythrobacteraceae.</title>
        <authorList>
            <person name="Xu L."/>
        </authorList>
    </citation>
    <scope>NUCLEOTIDE SEQUENCE [LARGE SCALE GENOMIC DNA]</scope>
    <source>
        <strain evidence="7 8">DSM 17792</strain>
    </source>
</reference>
<dbReference type="PANTHER" id="PTHR12151:SF25">
    <property type="entry name" value="LINALOOL DEHYDRATASE_ISOMERASE DOMAIN-CONTAINING PROTEIN"/>
    <property type="match status" value="1"/>
</dbReference>
<dbReference type="PANTHER" id="PTHR12151">
    <property type="entry name" value="ELECTRON TRANSPORT PROTIN SCO1/SENC FAMILY MEMBER"/>
    <property type="match status" value="1"/>
</dbReference>
<keyword evidence="5" id="KW-0732">Signal</keyword>
<accession>A0A844XVH2</accession>
<evidence type="ECO:0000256" key="4">
    <source>
        <dbReference type="PIRSR" id="PIRSR603782-2"/>
    </source>
</evidence>
<dbReference type="OrthoDB" id="9790194at2"/>
<dbReference type="SUPFAM" id="SSF52833">
    <property type="entry name" value="Thioredoxin-like"/>
    <property type="match status" value="1"/>
</dbReference>
<comment type="caution">
    <text evidence="7">The sequence shown here is derived from an EMBL/GenBank/DDBJ whole genome shotgun (WGS) entry which is preliminary data.</text>
</comment>
<dbReference type="AlphaFoldDB" id="A0A844XVH2"/>
<comment type="similarity">
    <text evidence="1">Belongs to the SCO1/2 family.</text>
</comment>
<protein>
    <submittedName>
        <fullName evidence="7">SCO family protein</fullName>
    </submittedName>
</protein>
<organism evidence="7 8">
    <name type="scientific">Qipengyuania vulgaris</name>
    <dbReference type="NCBI Taxonomy" id="291985"/>
    <lineage>
        <taxon>Bacteria</taxon>
        <taxon>Pseudomonadati</taxon>
        <taxon>Pseudomonadota</taxon>
        <taxon>Alphaproteobacteria</taxon>
        <taxon>Sphingomonadales</taxon>
        <taxon>Erythrobacteraceae</taxon>
        <taxon>Qipengyuania</taxon>
    </lineage>
</organism>
<evidence type="ECO:0000313" key="7">
    <source>
        <dbReference type="EMBL" id="MXO49207.1"/>
    </source>
</evidence>
<feature type="domain" description="Thioredoxin" evidence="6">
    <location>
        <begin position="36"/>
        <end position="202"/>
    </location>
</feature>
<evidence type="ECO:0000313" key="8">
    <source>
        <dbReference type="Proteomes" id="UP000448199"/>
    </source>
</evidence>
<dbReference type="PROSITE" id="PS51352">
    <property type="entry name" value="THIOREDOXIN_2"/>
    <property type="match status" value="1"/>
</dbReference>
<dbReference type="InterPro" id="IPR036249">
    <property type="entry name" value="Thioredoxin-like_sf"/>
</dbReference>
<keyword evidence="3" id="KW-0479">Metal-binding</keyword>
<evidence type="ECO:0000256" key="2">
    <source>
        <dbReference type="ARBA" id="ARBA00023008"/>
    </source>
</evidence>
<feature type="binding site" evidence="3">
    <location>
        <position position="167"/>
    </location>
    <ligand>
        <name>Cu cation</name>
        <dbReference type="ChEBI" id="CHEBI:23378"/>
    </ligand>
</feature>
<dbReference type="Pfam" id="PF02630">
    <property type="entry name" value="SCO1-SenC"/>
    <property type="match status" value="1"/>
</dbReference>
<keyword evidence="8" id="KW-1185">Reference proteome</keyword>
<dbReference type="CDD" id="cd02968">
    <property type="entry name" value="SCO"/>
    <property type="match status" value="1"/>
</dbReference>
<keyword evidence="2 3" id="KW-0186">Copper</keyword>
<dbReference type="Gene3D" id="3.40.30.10">
    <property type="entry name" value="Glutaredoxin"/>
    <property type="match status" value="1"/>
</dbReference>
<proteinExistence type="inferred from homology"/>
<evidence type="ECO:0000256" key="1">
    <source>
        <dbReference type="ARBA" id="ARBA00010996"/>
    </source>
</evidence>
<name>A0A844XVH2_9SPHN</name>
<evidence type="ECO:0000259" key="6">
    <source>
        <dbReference type="PROSITE" id="PS51352"/>
    </source>
</evidence>
<feature type="binding site" evidence="3">
    <location>
        <position position="78"/>
    </location>
    <ligand>
        <name>Cu cation</name>
        <dbReference type="ChEBI" id="CHEBI:23378"/>
    </ligand>
</feature>
<feature type="chain" id="PRO_5032433628" evidence="5">
    <location>
        <begin position="24"/>
        <end position="202"/>
    </location>
</feature>
<dbReference type="GO" id="GO:0046872">
    <property type="term" value="F:metal ion binding"/>
    <property type="evidence" value="ECO:0007669"/>
    <property type="project" value="UniProtKB-KW"/>
</dbReference>
<gene>
    <name evidence="7" type="ORF">GRI69_13180</name>
</gene>
<keyword evidence="4" id="KW-1015">Disulfide bond</keyword>
<dbReference type="EMBL" id="WTYC01000008">
    <property type="protein sequence ID" value="MXO49207.1"/>
    <property type="molecule type" value="Genomic_DNA"/>
</dbReference>
<feature type="disulfide bond" description="Redox-active" evidence="4">
    <location>
        <begin position="74"/>
        <end position="78"/>
    </location>
</feature>
<dbReference type="FunFam" id="3.40.30.10:FF:000013">
    <property type="entry name" value="Blast:Protein SCO1 homolog, mitochondrial"/>
    <property type="match status" value="1"/>
</dbReference>
<dbReference type="InterPro" id="IPR013766">
    <property type="entry name" value="Thioredoxin_domain"/>
</dbReference>
<dbReference type="InterPro" id="IPR003782">
    <property type="entry name" value="SCO1/SenC"/>
</dbReference>
<dbReference type="Proteomes" id="UP000448199">
    <property type="component" value="Unassembled WGS sequence"/>
</dbReference>
<feature type="binding site" evidence="3">
    <location>
        <position position="74"/>
    </location>
    <ligand>
        <name>Cu cation</name>
        <dbReference type="ChEBI" id="CHEBI:23378"/>
    </ligand>
</feature>
<feature type="signal peptide" evidence="5">
    <location>
        <begin position="1"/>
        <end position="23"/>
    </location>
</feature>
<sequence>MNHPVMSRFAHLAIAALMLSACSQEPQSESTGAPPLEGAAIGGDFTLTGETGEPVSFSDFDGQYRTVYFGYAYCPDVCPTDNQRAMAGLKRFEEQNPELGANVQPLFVSVDPERDTPEVLTEFTDAFHPRLIGMTGTKEQLDDAANAFAVYYSRGEETEAGGYLMDHSNVTYLFGPEGEPLAMLPTQEGPEAVAAELAKWVH</sequence>
<evidence type="ECO:0000256" key="5">
    <source>
        <dbReference type="SAM" id="SignalP"/>
    </source>
</evidence>